<evidence type="ECO:0000313" key="3">
    <source>
        <dbReference type="Proteomes" id="UP000572007"/>
    </source>
</evidence>
<dbReference type="AlphaFoldDB" id="A0A846W1K3"/>
<proteinExistence type="predicted"/>
<feature type="transmembrane region" description="Helical" evidence="1">
    <location>
        <begin position="130"/>
        <end position="150"/>
    </location>
</feature>
<protein>
    <submittedName>
        <fullName evidence="2">Uncharacterized protein</fullName>
    </submittedName>
</protein>
<gene>
    <name evidence="2" type="ORF">HGA10_04315</name>
</gene>
<keyword evidence="1" id="KW-0812">Transmembrane</keyword>
<sequence length="286" mass="31376">MRSQESGPGREGSPHPYVWVRHTIETHGRSRLPVTAGSLATSLLIAFAGHLMGVNLMLRLGIMFAVIATIALSHSISVRLLSQVAVTTIAKPGALSIHLRPVGTASAFLTSLILTPPLFVIGYQNMIPEAILGGIAGLAITLILPVGALLHKNRAFLHLSPETIHISTAFDDFECAWKHVHRIRLTDHRPGTTILIECRHGGLIVRKRMPVFSLMFSGPDWEFSAKIWGSSVNSLLSTLIYLHENPVARLSLQESELRAMLDDPEWATERSPGRVSRCLNSLFSKH</sequence>
<dbReference type="Proteomes" id="UP000572007">
    <property type="component" value="Unassembled WGS sequence"/>
</dbReference>
<keyword evidence="3" id="KW-1185">Reference proteome</keyword>
<evidence type="ECO:0000313" key="2">
    <source>
        <dbReference type="EMBL" id="NKX86538.1"/>
    </source>
</evidence>
<accession>A0A846W1K3</accession>
<evidence type="ECO:0000256" key="1">
    <source>
        <dbReference type="SAM" id="Phobius"/>
    </source>
</evidence>
<dbReference type="RefSeq" id="WP_157104887.1">
    <property type="nucleotide sequence ID" value="NZ_JAAXOM010000001.1"/>
</dbReference>
<organism evidence="2 3">
    <name type="scientific">Nocardia coubleae</name>
    <dbReference type="NCBI Taxonomy" id="356147"/>
    <lineage>
        <taxon>Bacteria</taxon>
        <taxon>Bacillati</taxon>
        <taxon>Actinomycetota</taxon>
        <taxon>Actinomycetes</taxon>
        <taxon>Mycobacteriales</taxon>
        <taxon>Nocardiaceae</taxon>
        <taxon>Nocardia</taxon>
    </lineage>
</organism>
<feature type="transmembrane region" description="Helical" evidence="1">
    <location>
        <begin position="32"/>
        <end position="52"/>
    </location>
</feature>
<reference evidence="2 3" key="1">
    <citation type="submission" date="2020-04" db="EMBL/GenBank/DDBJ databases">
        <title>MicrobeNet Type strains.</title>
        <authorList>
            <person name="Nicholson A.C."/>
        </authorList>
    </citation>
    <scope>NUCLEOTIDE SEQUENCE [LARGE SCALE GENOMIC DNA]</scope>
    <source>
        <strain evidence="2 3">DSM 44960</strain>
    </source>
</reference>
<comment type="caution">
    <text evidence="2">The sequence shown here is derived from an EMBL/GenBank/DDBJ whole genome shotgun (WGS) entry which is preliminary data.</text>
</comment>
<dbReference type="EMBL" id="JAAXOM010000001">
    <property type="protein sequence ID" value="NKX86538.1"/>
    <property type="molecule type" value="Genomic_DNA"/>
</dbReference>
<keyword evidence="1" id="KW-0472">Membrane</keyword>
<feature type="transmembrane region" description="Helical" evidence="1">
    <location>
        <begin position="102"/>
        <end position="124"/>
    </location>
</feature>
<keyword evidence="1" id="KW-1133">Transmembrane helix</keyword>
<name>A0A846W1K3_9NOCA</name>
<feature type="transmembrane region" description="Helical" evidence="1">
    <location>
        <begin position="58"/>
        <end position="81"/>
    </location>
</feature>